<dbReference type="GO" id="GO:0004842">
    <property type="term" value="F:ubiquitin-protein transferase activity"/>
    <property type="evidence" value="ECO:0007669"/>
    <property type="project" value="InterPro"/>
</dbReference>
<dbReference type="Pfam" id="PF04564">
    <property type="entry name" value="U-box"/>
    <property type="match status" value="1"/>
</dbReference>
<name>A0A4D5XFR4_9VIRU</name>
<dbReference type="GO" id="GO:0016567">
    <property type="term" value="P:protein ubiquitination"/>
    <property type="evidence" value="ECO:0007669"/>
    <property type="project" value="InterPro"/>
</dbReference>
<protein>
    <submittedName>
        <fullName evidence="2">U-box domain protein</fullName>
    </submittedName>
</protein>
<dbReference type="PANTHER" id="PTHR45958:SF18">
    <property type="entry name" value="U-BOX DOMAIN-CONTAINING PROTEIN"/>
    <property type="match status" value="1"/>
</dbReference>
<dbReference type="SMART" id="SM00504">
    <property type="entry name" value="Ubox"/>
    <property type="match status" value="1"/>
</dbReference>
<feature type="domain" description="U-box" evidence="1">
    <location>
        <begin position="96"/>
        <end position="164"/>
    </location>
</feature>
<dbReference type="InterPro" id="IPR003613">
    <property type="entry name" value="Ubox_domain"/>
</dbReference>
<dbReference type="InterPro" id="IPR013083">
    <property type="entry name" value="Znf_RING/FYVE/PHD"/>
</dbReference>
<evidence type="ECO:0000259" key="1">
    <source>
        <dbReference type="SMART" id="SM00504"/>
    </source>
</evidence>
<dbReference type="InterPro" id="IPR052608">
    <property type="entry name" value="U-box_domain_protein"/>
</dbReference>
<sequence length="167" mass="19404">MFSQEDKQSRVQGYQILHGRSERYIKISLLNGQTINASPEDINIDIDIDIDNIIMEKLEEFVDKKLGKTKSNRKNKKKNKNKNNRKQRAKTNIENILTCPICCEFMKNPVILNGKSSYCKQCITKWIQTCCDNGSQTTDPLTNVKFNSVELVDNYTLNEFCTEWKEL</sequence>
<dbReference type="SUPFAM" id="SSF57850">
    <property type="entry name" value="RING/U-box"/>
    <property type="match status" value="1"/>
</dbReference>
<gene>
    <name evidence="2" type="ORF">LCMiAC02_03460</name>
</gene>
<reference evidence="2" key="1">
    <citation type="journal article" date="2019" name="MBio">
        <title>Virus Genomes from Deep Sea Sediments Expand the Ocean Megavirome and Support Independent Origins of Viral Gigantism.</title>
        <authorList>
            <person name="Backstrom D."/>
            <person name="Yutin N."/>
            <person name="Jorgensen S.L."/>
            <person name="Dharamshi J."/>
            <person name="Homa F."/>
            <person name="Zaremba-Niedwiedzka K."/>
            <person name="Spang A."/>
            <person name="Wolf Y.I."/>
            <person name="Koonin E.V."/>
            <person name="Ettema T.J."/>
        </authorList>
    </citation>
    <scope>NUCLEOTIDE SEQUENCE</scope>
</reference>
<accession>A0A4D5XFR4</accession>
<dbReference type="Gene3D" id="3.30.40.10">
    <property type="entry name" value="Zinc/RING finger domain, C3HC4 (zinc finger)"/>
    <property type="match status" value="1"/>
</dbReference>
<dbReference type="PANTHER" id="PTHR45958">
    <property type="entry name" value="RING-TYPE E3 UBIQUITIN TRANSFERASE"/>
    <property type="match status" value="1"/>
</dbReference>
<proteinExistence type="predicted"/>
<dbReference type="EMBL" id="MK500410">
    <property type="protein sequence ID" value="QBK89251.1"/>
    <property type="molecule type" value="Genomic_DNA"/>
</dbReference>
<evidence type="ECO:0000313" key="2">
    <source>
        <dbReference type="EMBL" id="QBK89251.1"/>
    </source>
</evidence>
<organism evidence="2">
    <name type="scientific">Mimivirus LCMiAC02</name>
    <dbReference type="NCBI Taxonomy" id="2506609"/>
    <lineage>
        <taxon>Viruses</taxon>
        <taxon>Varidnaviria</taxon>
        <taxon>Bamfordvirae</taxon>
        <taxon>Nucleocytoviricota</taxon>
        <taxon>Megaviricetes</taxon>
        <taxon>Imitervirales</taxon>
        <taxon>Mimiviridae</taxon>
        <taxon>Klosneuvirinae</taxon>
    </lineage>
</organism>